<feature type="domain" description="EF-hand" evidence="9">
    <location>
        <begin position="20"/>
        <end position="55"/>
    </location>
</feature>
<accession>A0A7M5VAG5</accession>
<evidence type="ECO:0000256" key="1">
    <source>
        <dbReference type="ARBA" id="ARBA00002387"/>
    </source>
</evidence>
<dbReference type="PRINTS" id="PR01362">
    <property type="entry name" value="CALFLAGIN"/>
</dbReference>
<dbReference type="AlphaFoldDB" id="A0A7M5VAG5"/>
<dbReference type="Proteomes" id="UP000594262">
    <property type="component" value="Unplaced"/>
</dbReference>
<name>A0A7M5VAG5_9CNID</name>
<dbReference type="InterPro" id="IPR054322">
    <property type="entry name" value="FCABP_EF-hand"/>
</dbReference>
<dbReference type="InterPro" id="IPR018247">
    <property type="entry name" value="EF_Hand_1_Ca_BS"/>
</dbReference>
<dbReference type="RefSeq" id="XP_066913159.1">
    <property type="nucleotide sequence ID" value="XM_067057058.1"/>
</dbReference>
<comment type="similarity">
    <text evidence="3">Belongs to the aequorin family.</text>
</comment>
<dbReference type="InterPro" id="IPR011992">
    <property type="entry name" value="EF-hand-dom_pair"/>
</dbReference>
<evidence type="ECO:0000259" key="9">
    <source>
        <dbReference type="PROSITE" id="PS50222"/>
    </source>
</evidence>
<dbReference type="InterPro" id="IPR003299">
    <property type="entry name" value="Calflagin-bd"/>
</dbReference>
<keyword evidence="6" id="KW-0106">Calcium</keyword>
<dbReference type="SMART" id="SM00054">
    <property type="entry name" value="EFh"/>
    <property type="match status" value="3"/>
</dbReference>
<dbReference type="EnsemblMetazoa" id="CLYHEMT005377.1">
    <property type="protein sequence ID" value="CLYHEMP005377.1"/>
    <property type="gene ID" value="CLYHEMG005377"/>
</dbReference>
<organism evidence="10 11">
    <name type="scientific">Clytia hemisphaerica</name>
    <dbReference type="NCBI Taxonomy" id="252671"/>
    <lineage>
        <taxon>Eukaryota</taxon>
        <taxon>Metazoa</taxon>
        <taxon>Cnidaria</taxon>
        <taxon>Hydrozoa</taxon>
        <taxon>Hydroidolina</taxon>
        <taxon>Leptothecata</taxon>
        <taxon>Obeliida</taxon>
        <taxon>Clytiidae</taxon>
        <taxon>Clytia</taxon>
    </lineage>
</organism>
<dbReference type="PROSITE" id="PS50222">
    <property type="entry name" value="EF_HAND_2"/>
    <property type="match status" value="2"/>
</dbReference>
<feature type="domain" description="EF-hand" evidence="9">
    <location>
        <begin position="137"/>
        <end position="172"/>
    </location>
</feature>
<sequence length="182" mass="20828">MSSIDWTAINAKLPTGKDAESKAARLKMFHDFDPNGNGVLSLAETQKGVRDVLKIDEIFDAKSAIMRAFQIAKGSKASKRGKVGDDYIELREFKFFLLSLRQYFEYFEAFSRVDESGDKRINLVEFKNAQDKIELWVGKVDAEEEFKKIDTNNGGYILFDEFCKWAITKNLDLEDDDDDIAE</sequence>
<dbReference type="Pfam" id="PF22592">
    <property type="entry name" value="FCaBP_EF-hand"/>
    <property type="match status" value="1"/>
</dbReference>
<protein>
    <recommendedName>
        <fullName evidence="9">EF-hand domain-containing protein</fullName>
    </recommendedName>
</protein>
<dbReference type="InterPro" id="IPR002048">
    <property type="entry name" value="EF_hand_dom"/>
</dbReference>
<dbReference type="PROSITE" id="PS00018">
    <property type="entry name" value="EF_HAND_1"/>
    <property type="match status" value="1"/>
</dbReference>
<evidence type="ECO:0000256" key="8">
    <source>
        <dbReference type="ARBA" id="ARBA00023262"/>
    </source>
</evidence>
<keyword evidence="11" id="KW-1185">Reference proteome</keyword>
<keyword evidence="8" id="KW-0599">Photoprotein</keyword>
<keyword evidence="5" id="KW-0677">Repeat</keyword>
<dbReference type="Pfam" id="PF13499">
    <property type="entry name" value="EF-hand_7"/>
    <property type="match status" value="1"/>
</dbReference>
<evidence type="ECO:0000256" key="6">
    <source>
        <dbReference type="ARBA" id="ARBA00022837"/>
    </source>
</evidence>
<dbReference type="CDD" id="cd00051">
    <property type="entry name" value="EFh"/>
    <property type="match status" value="1"/>
</dbReference>
<reference evidence="10" key="1">
    <citation type="submission" date="2021-01" db="UniProtKB">
        <authorList>
            <consortium name="EnsemblMetazoa"/>
        </authorList>
    </citation>
    <scope>IDENTIFICATION</scope>
</reference>
<evidence type="ECO:0000256" key="2">
    <source>
        <dbReference type="ARBA" id="ARBA00005727"/>
    </source>
</evidence>
<keyword evidence="7" id="KW-0455">Luminescence</keyword>
<evidence type="ECO:0000256" key="4">
    <source>
        <dbReference type="ARBA" id="ARBA00022723"/>
    </source>
</evidence>
<dbReference type="OrthoDB" id="26525at2759"/>
<evidence type="ECO:0000256" key="3">
    <source>
        <dbReference type="ARBA" id="ARBA00007828"/>
    </source>
</evidence>
<keyword evidence="4" id="KW-0479">Metal-binding</keyword>
<dbReference type="GO" id="GO:0008218">
    <property type="term" value="P:bioluminescence"/>
    <property type="evidence" value="ECO:0007669"/>
    <property type="project" value="UniProtKB-KW"/>
</dbReference>
<dbReference type="SUPFAM" id="SSF47473">
    <property type="entry name" value="EF-hand"/>
    <property type="match status" value="1"/>
</dbReference>
<evidence type="ECO:0000256" key="5">
    <source>
        <dbReference type="ARBA" id="ARBA00022737"/>
    </source>
</evidence>
<comment type="function">
    <text evidence="1">May contribute to the rapid motility of the trypanosomes, playing a role either in flagellar structure or in calcium metabolism. Could alternate between a GDP-bound inactive form to a calcium/GTP-bound active form.</text>
</comment>
<dbReference type="GeneID" id="136800396"/>
<evidence type="ECO:0000313" key="11">
    <source>
        <dbReference type="Proteomes" id="UP000594262"/>
    </source>
</evidence>
<dbReference type="GO" id="GO:0005509">
    <property type="term" value="F:calcium ion binding"/>
    <property type="evidence" value="ECO:0007669"/>
    <property type="project" value="InterPro"/>
</dbReference>
<evidence type="ECO:0000256" key="7">
    <source>
        <dbReference type="ARBA" id="ARBA00023223"/>
    </source>
</evidence>
<evidence type="ECO:0000313" key="10">
    <source>
        <dbReference type="EnsemblMetazoa" id="CLYHEMP005377.1"/>
    </source>
</evidence>
<comment type="similarity">
    <text evidence="2">Belongs to the calflagin family.</text>
</comment>
<proteinExistence type="inferred from homology"/>
<dbReference type="Gene3D" id="1.10.238.10">
    <property type="entry name" value="EF-hand"/>
    <property type="match status" value="2"/>
</dbReference>